<dbReference type="AlphaFoldDB" id="A0A8J4EVQ6"/>
<dbReference type="InterPro" id="IPR013087">
    <property type="entry name" value="Znf_C2H2_type"/>
</dbReference>
<evidence type="ECO:0000256" key="1">
    <source>
        <dbReference type="SAM" id="MobiDB-lite"/>
    </source>
</evidence>
<feature type="compositionally biased region" description="Basic and acidic residues" evidence="1">
    <location>
        <begin position="385"/>
        <end position="400"/>
    </location>
</feature>
<dbReference type="InterPro" id="IPR036236">
    <property type="entry name" value="Znf_C2H2_sf"/>
</dbReference>
<feature type="compositionally biased region" description="Basic residues" evidence="1">
    <location>
        <begin position="319"/>
        <end position="329"/>
    </location>
</feature>
<dbReference type="SUPFAM" id="SSF57667">
    <property type="entry name" value="beta-beta-alpha zinc fingers"/>
    <property type="match status" value="1"/>
</dbReference>
<feature type="compositionally biased region" description="Low complexity" evidence="1">
    <location>
        <begin position="473"/>
        <end position="501"/>
    </location>
</feature>
<feature type="compositionally biased region" description="Low complexity" evidence="1">
    <location>
        <begin position="229"/>
        <end position="240"/>
    </location>
</feature>
<dbReference type="GO" id="GO:0008270">
    <property type="term" value="F:zinc ion binding"/>
    <property type="evidence" value="ECO:0007669"/>
    <property type="project" value="InterPro"/>
</dbReference>
<reference evidence="3" key="1">
    <citation type="journal article" date="2021" name="Proc. Natl. Acad. Sci. U.S.A.">
        <title>Three genomes in the algal genus Volvox reveal the fate of a haploid sex-determining region after a transition to homothallism.</title>
        <authorList>
            <person name="Yamamoto K."/>
            <person name="Hamaji T."/>
            <person name="Kawai-Toyooka H."/>
            <person name="Matsuzaki R."/>
            <person name="Takahashi F."/>
            <person name="Nishimura Y."/>
            <person name="Kawachi M."/>
            <person name="Noguchi H."/>
            <person name="Minakuchi Y."/>
            <person name="Umen J.G."/>
            <person name="Toyoda A."/>
            <person name="Nozaki H."/>
        </authorList>
    </citation>
    <scope>NUCLEOTIDE SEQUENCE</scope>
    <source>
        <strain evidence="3">NIES-3780</strain>
    </source>
</reference>
<evidence type="ECO:0000259" key="2">
    <source>
        <dbReference type="SMART" id="SM00451"/>
    </source>
</evidence>
<dbReference type="EMBL" id="BNCO01000003">
    <property type="protein sequence ID" value="GIL45630.1"/>
    <property type="molecule type" value="Genomic_DNA"/>
</dbReference>
<dbReference type="PANTHER" id="PTHR36332:SF1">
    <property type="entry name" value="STRESS RESPONSE PROTEIN"/>
    <property type="match status" value="1"/>
</dbReference>
<proteinExistence type="predicted"/>
<accession>A0A8J4EVQ6</accession>
<feature type="compositionally biased region" description="Gly residues" evidence="1">
    <location>
        <begin position="304"/>
        <end position="315"/>
    </location>
</feature>
<feature type="region of interest" description="Disordered" evidence="1">
    <location>
        <begin position="204"/>
        <end position="508"/>
    </location>
</feature>
<dbReference type="InterPro" id="IPR003604">
    <property type="entry name" value="Matrin/U1-like-C_Znf_C2H2"/>
</dbReference>
<feature type="compositionally biased region" description="Low complexity" evidence="1">
    <location>
        <begin position="423"/>
        <end position="449"/>
    </location>
</feature>
<feature type="region of interest" description="Disordered" evidence="1">
    <location>
        <begin position="1"/>
        <end position="107"/>
    </location>
</feature>
<dbReference type="SMART" id="SM00451">
    <property type="entry name" value="ZnF_U1"/>
    <property type="match status" value="1"/>
</dbReference>
<dbReference type="Gene3D" id="3.30.160.60">
    <property type="entry name" value="Classic Zinc Finger"/>
    <property type="match status" value="1"/>
</dbReference>
<evidence type="ECO:0000313" key="3">
    <source>
        <dbReference type="EMBL" id="GIL45630.1"/>
    </source>
</evidence>
<gene>
    <name evidence="3" type="ORF">Vafri_2836</name>
</gene>
<dbReference type="Proteomes" id="UP000747399">
    <property type="component" value="Unassembled WGS sequence"/>
</dbReference>
<evidence type="ECO:0000313" key="4">
    <source>
        <dbReference type="Proteomes" id="UP000747399"/>
    </source>
</evidence>
<dbReference type="PANTHER" id="PTHR36332">
    <property type="entry name" value="STRESS RESPONSE PROTEIN"/>
    <property type="match status" value="1"/>
</dbReference>
<comment type="caution">
    <text evidence="3">The sequence shown here is derived from an EMBL/GenBank/DDBJ whole genome shotgun (WGS) entry which is preliminary data.</text>
</comment>
<feature type="compositionally biased region" description="Basic residues" evidence="1">
    <location>
        <begin position="359"/>
        <end position="368"/>
    </location>
</feature>
<feature type="domain" description="U1-type" evidence="2">
    <location>
        <begin position="133"/>
        <end position="167"/>
    </location>
</feature>
<feature type="compositionally biased region" description="Acidic residues" evidence="1">
    <location>
        <begin position="35"/>
        <end position="52"/>
    </location>
</feature>
<dbReference type="Pfam" id="PF12874">
    <property type="entry name" value="zf-met"/>
    <property type="match status" value="1"/>
</dbReference>
<sequence>MLKRRDWLHLHGKSGGASSSDDETDESSIESQSEGTEDTDDAADGEAVESDDASGKLGPSIYSIDDAGDDEGDDEDDDRPRKRLACSFDDISDPDEDEQGDSEDDDVAADGITADHVIKAWSSNDPEVNNFKGIALRCVCCNVMLLNRAAYLSHLASKKHQNRLKQQKPDGAPGAIQLASEVSRKKEEETETHAERLERLTRLATASMAGPSTAAATARKKLEPQGVKAAEPTAQQTAAALKGASAGKEAKGRAAKHPAPASRGGDHDSLADGEGSQSDDDDPVLAAGRRTKLKAHLSSTGTANAGGGGGGGGGEDSGKRKRKRHGNKMGKRERQALKEAIASGEVPLGTKPVVERNGKKGKKGKRSKGPAQLVQGQQQQQGSAAEKRPNDAKAVARDTVVRQQQQQQQQQGRQTKDKKGKGLKQTGGLPAASPAAAAVTAEAVAVTSAGSRKVGGQTRPGSNHTSRGEGKDAATAAAAGKTYKASVGAAAKNGKKVATGVVGTGRKG</sequence>
<feature type="compositionally biased region" description="Acidic residues" evidence="1">
    <location>
        <begin position="66"/>
        <end position="77"/>
    </location>
</feature>
<organism evidence="3 4">
    <name type="scientific">Volvox africanus</name>
    <dbReference type="NCBI Taxonomy" id="51714"/>
    <lineage>
        <taxon>Eukaryota</taxon>
        <taxon>Viridiplantae</taxon>
        <taxon>Chlorophyta</taxon>
        <taxon>core chlorophytes</taxon>
        <taxon>Chlorophyceae</taxon>
        <taxon>CS clade</taxon>
        <taxon>Chlamydomonadales</taxon>
        <taxon>Volvocaceae</taxon>
        <taxon>Volvox</taxon>
    </lineage>
</organism>
<protein>
    <recommendedName>
        <fullName evidence="2">U1-type domain-containing protein</fullName>
    </recommendedName>
</protein>
<keyword evidence="4" id="KW-1185">Reference proteome</keyword>
<dbReference type="GO" id="GO:0003676">
    <property type="term" value="F:nucleic acid binding"/>
    <property type="evidence" value="ECO:0007669"/>
    <property type="project" value="InterPro"/>
</dbReference>
<name>A0A8J4EVQ6_9CHLO</name>
<feature type="compositionally biased region" description="Acidic residues" evidence="1">
    <location>
        <begin position="90"/>
        <end position="107"/>
    </location>
</feature>